<proteinExistence type="predicted"/>
<dbReference type="AlphaFoldDB" id="A0A1G8YPK9"/>
<dbReference type="Proteomes" id="UP000199433">
    <property type="component" value="Unassembled WGS sequence"/>
</dbReference>
<evidence type="ECO:0000313" key="2">
    <source>
        <dbReference type="Proteomes" id="UP000199433"/>
    </source>
</evidence>
<dbReference type="EMBL" id="FNFK01000010">
    <property type="protein sequence ID" value="SDK04384.1"/>
    <property type="molecule type" value="Genomic_DNA"/>
</dbReference>
<name>A0A1G8YPK9_9LACT</name>
<dbReference type="STRING" id="426701.SAMN04488098_101054"/>
<sequence length="65" mass="7865">MYHIVVYGAFIRFYDCRTVHKFIYGTFICLIYQLKPAYTEKEVILPHVRNKITSFLIVKKDQYDN</sequence>
<keyword evidence="2" id="KW-1185">Reference proteome</keyword>
<evidence type="ECO:0000313" key="1">
    <source>
        <dbReference type="EMBL" id="SDK04384.1"/>
    </source>
</evidence>
<reference evidence="2" key="1">
    <citation type="submission" date="2016-10" db="EMBL/GenBank/DDBJ databases">
        <authorList>
            <person name="Varghese N."/>
            <person name="Submissions S."/>
        </authorList>
    </citation>
    <scope>NUCLEOTIDE SEQUENCE [LARGE SCALE GENOMIC DNA]</scope>
    <source>
        <strain evidence="2">DSM 19181</strain>
    </source>
</reference>
<organism evidence="1 2">
    <name type="scientific">Alkalibacterium thalassium</name>
    <dbReference type="NCBI Taxonomy" id="426701"/>
    <lineage>
        <taxon>Bacteria</taxon>
        <taxon>Bacillati</taxon>
        <taxon>Bacillota</taxon>
        <taxon>Bacilli</taxon>
        <taxon>Lactobacillales</taxon>
        <taxon>Carnobacteriaceae</taxon>
        <taxon>Alkalibacterium</taxon>
    </lineage>
</organism>
<protein>
    <submittedName>
        <fullName evidence="1">Uncharacterized protein</fullName>
    </submittedName>
</protein>
<gene>
    <name evidence="1" type="ORF">SAMN04488098_101054</name>
</gene>
<accession>A0A1G8YPK9</accession>